<dbReference type="EMBL" id="LDJL01000001">
    <property type="protein sequence ID" value="KRG72069.1"/>
    <property type="molecule type" value="Genomic_DNA"/>
</dbReference>
<dbReference type="PATRIC" id="fig|344882.3.peg.210"/>
<dbReference type="Gene3D" id="1.10.530.10">
    <property type="match status" value="1"/>
</dbReference>
<feature type="domain" description="Transglycosylase SLT" evidence="2">
    <location>
        <begin position="10"/>
        <end position="123"/>
    </location>
</feature>
<keyword evidence="4" id="KW-1185">Reference proteome</keyword>
<evidence type="ECO:0000313" key="4">
    <source>
        <dbReference type="Proteomes" id="UP000052052"/>
    </source>
</evidence>
<protein>
    <recommendedName>
        <fullName evidence="2">Transglycosylase SLT domain-containing protein</fullName>
    </recommendedName>
</protein>
<organism evidence="3 4">
    <name type="scientific">Pseudoxanthomonas dokdonensis</name>
    <dbReference type="NCBI Taxonomy" id="344882"/>
    <lineage>
        <taxon>Bacteria</taxon>
        <taxon>Pseudomonadati</taxon>
        <taxon>Pseudomonadota</taxon>
        <taxon>Gammaproteobacteria</taxon>
        <taxon>Lysobacterales</taxon>
        <taxon>Lysobacteraceae</taxon>
        <taxon>Pseudoxanthomonas</taxon>
    </lineage>
</organism>
<name>A0A0R0CRD0_9GAMM</name>
<gene>
    <name evidence="3" type="ORF">ABB29_01015</name>
</gene>
<dbReference type="STRING" id="344882.ABB29_01015"/>
<accession>A0A0R0CRD0</accession>
<dbReference type="InterPro" id="IPR023346">
    <property type="entry name" value="Lysozyme-like_dom_sf"/>
</dbReference>
<dbReference type="AlphaFoldDB" id="A0A0R0CRD0"/>
<comment type="caution">
    <text evidence="3">The sequence shown here is derived from an EMBL/GenBank/DDBJ whole genome shotgun (WGS) entry which is preliminary data.</text>
</comment>
<feature type="region of interest" description="Disordered" evidence="1">
    <location>
        <begin position="250"/>
        <end position="272"/>
    </location>
</feature>
<dbReference type="InterPro" id="IPR008258">
    <property type="entry name" value="Transglycosylase_SLT_dom_1"/>
</dbReference>
<feature type="region of interest" description="Disordered" evidence="1">
    <location>
        <begin position="214"/>
        <end position="237"/>
    </location>
</feature>
<reference evidence="3 4" key="1">
    <citation type="submission" date="2015-05" db="EMBL/GenBank/DDBJ databases">
        <title>Genome sequencing and analysis of members of genus Stenotrophomonas.</title>
        <authorList>
            <person name="Patil P.P."/>
            <person name="Midha S."/>
            <person name="Patil P.B."/>
        </authorList>
    </citation>
    <scope>NUCLEOTIDE SEQUENCE [LARGE SCALE GENOMIC DNA]</scope>
    <source>
        <strain evidence="3 4">DSM 21858</strain>
    </source>
</reference>
<evidence type="ECO:0000259" key="2">
    <source>
        <dbReference type="Pfam" id="PF01464"/>
    </source>
</evidence>
<proteinExistence type="predicted"/>
<dbReference type="CDD" id="cd16892">
    <property type="entry name" value="LT_VirB1-like"/>
    <property type="match status" value="1"/>
</dbReference>
<dbReference type="Pfam" id="PF01464">
    <property type="entry name" value="SLT"/>
    <property type="match status" value="1"/>
</dbReference>
<sequence>MELMACPELAVSKEVMRHVVQVESSRNPYAIGVVGGHLKRQPKNLQEALATVRMLESKGYNFSVGIAQVNRYNLEKYGLDSYTKAFQVCPNLQAGARILAECYQRHQDWGKSFSCYYSGNAVTGFRHGYVQKIFASMAKTGEGTVGAIPVTGSANRKPQDVSHFPAQSAPSRSVAGISRISTDVAVPEQPAVAADPAFAGSLAASPSAGITSPVAGTPSAGISSRQPPVMPVGPADPAGPVRLQPTAAMQGATPTTATSQVQRSPGDSAFVF</sequence>
<feature type="compositionally biased region" description="Polar residues" evidence="1">
    <location>
        <begin position="252"/>
        <end position="265"/>
    </location>
</feature>
<dbReference type="Proteomes" id="UP000052052">
    <property type="component" value="Unassembled WGS sequence"/>
</dbReference>
<evidence type="ECO:0000313" key="3">
    <source>
        <dbReference type="EMBL" id="KRG72069.1"/>
    </source>
</evidence>
<dbReference type="SUPFAM" id="SSF53955">
    <property type="entry name" value="Lysozyme-like"/>
    <property type="match status" value="1"/>
</dbReference>
<dbReference type="RefSeq" id="WP_057656739.1">
    <property type="nucleotide sequence ID" value="NZ_LDJL01000001.1"/>
</dbReference>
<evidence type="ECO:0000256" key="1">
    <source>
        <dbReference type="SAM" id="MobiDB-lite"/>
    </source>
</evidence>